<feature type="signal peptide" evidence="2">
    <location>
        <begin position="1"/>
        <end position="18"/>
    </location>
</feature>
<accession>L0B0J2</accession>
<gene>
    <name evidence="3" type="ORF">BEWA_001880</name>
</gene>
<feature type="chain" id="PRO_5003939986" description="Signal peptide containing protein" evidence="2">
    <location>
        <begin position="19"/>
        <end position="724"/>
    </location>
</feature>
<organism evidence="3 4">
    <name type="scientific">Theileria equi strain WA</name>
    <dbReference type="NCBI Taxonomy" id="1537102"/>
    <lineage>
        <taxon>Eukaryota</taxon>
        <taxon>Sar</taxon>
        <taxon>Alveolata</taxon>
        <taxon>Apicomplexa</taxon>
        <taxon>Aconoidasida</taxon>
        <taxon>Piroplasmida</taxon>
        <taxon>Theileriidae</taxon>
        <taxon>Theileria</taxon>
    </lineage>
</organism>
<dbReference type="EMBL" id="CP001670">
    <property type="protein sequence ID" value="AFZ80781.1"/>
    <property type="molecule type" value="Genomic_DNA"/>
</dbReference>
<evidence type="ECO:0000256" key="1">
    <source>
        <dbReference type="SAM" id="MobiDB-lite"/>
    </source>
</evidence>
<feature type="region of interest" description="Disordered" evidence="1">
    <location>
        <begin position="426"/>
        <end position="497"/>
    </location>
</feature>
<evidence type="ECO:0000256" key="2">
    <source>
        <dbReference type="SAM" id="SignalP"/>
    </source>
</evidence>
<dbReference type="STRING" id="1537102.L0B0J2"/>
<dbReference type="VEuPathDB" id="PiroplasmaDB:BEWA_001880"/>
<dbReference type="RefSeq" id="XP_004830447.1">
    <property type="nucleotide sequence ID" value="XM_004830390.1"/>
</dbReference>
<evidence type="ECO:0000313" key="3">
    <source>
        <dbReference type="EMBL" id="AFZ80781.1"/>
    </source>
</evidence>
<proteinExistence type="predicted"/>
<reference evidence="3 4" key="1">
    <citation type="journal article" date="2012" name="BMC Genomics">
        <title>Comparative genomic analysis and phylogenetic position of Theileria equi.</title>
        <authorList>
            <person name="Kappmeyer L.S."/>
            <person name="Thiagarajan M."/>
            <person name="Herndon D.R."/>
            <person name="Ramsay J.D."/>
            <person name="Caler E."/>
            <person name="Djikeng A."/>
            <person name="Gillespie J.J."/>
            <person name="Lau A.O."/>
            <person name="Roalson E.H."/>
            <person name="Silva J.C."/>
            <person name="Silva M.G."/>
            <person name="Suarez C.E."/>
            <person name="Ueti M.W."/>
            <person name="Nene V.M."/>
            <person name="Mealey R.H."/>
            <person name="Knowles D.P."/>
            <person name="Brayton K.A."/>
        </authorList>
    </citation>
    <scope>NUCLEOTIDE SEQUENCE [LARGE SCALE GENOMIC DNA]</scope>
    <source>
        <strain evidence="3 4">WA</strain>
    </source>
</reference>
<protein>
    <recommendedName>
        <fullName evidence="5">Signal peptide containing protein</fullName>
    </recommendedName>
</protein>
<feature type="compositionally biased region" description="Polar residues" evidence="1">
    <location>
        <begin position="473"/>
        <end position="484"/>
    </location>
</feature>
<dbReference type="Proteomes" id="UP000031512">
    <property type="component" value="Chromosome 3"/>
</dbReference>
<feature type="region of interest" description="Disordered" evidence="1">
    <location>
        <begin position="364"/>
        <end position="408"/>
    </location>
</feature>
<keyword evidence="2" id="KW-0732">Signal</keyword>
<feature type="compositionally biased region" description="Basic and acidic residues" evidence="1">
    <location>
        <begin position="364"/>
        <end position="376"/>
    </location>
</feature>
<evidence type="ECO:0000313" key="4">
    <source>
        <dbReference type="Proteomes" id="UP000031512"/>
    </source>
</evidence>
<name>L0B0J2_THEEQ</name>
<dbReference type="Pfam" id="PF04385">
    <property type="entry name" value="FAINT"/>
    <property type="match status" value="3"/>
</dbReference>
<dbReference type="GeneID" id="15806315"/>
<feature type="compositionally biased region" description="Basic and acidic residues" evidence="1">
    <location>
        <begin position="180"/>
        <end position="202"/>
    </location>
</feature>
<feature type="region of interest" description="Disordered" evidence="1">
    <location>
        <begin position="152"/>
        <end position="171"/>
    </location>
</feature>
<evidence type="ECO:0008006" key="5">
    <source>
        <dbReference type="Google" id="ProtNLM"/>
    </source>
</evidence>
<keyword evidence="4" id="KW-1185">Reference proteome</keyword>
<dbReference type="InterPro" id="IPR007480">
    <property type="entry name" value="DUF529"/>
</dbReference>
<dbReference type="AlphaFoldDB" id="L0B0J2"/>
<dbReference type="KEGG" id="beq:BEWA_001880"/>
<sequence>MKFPYVFSLTLLVRLSSCDDAVFDLSSPDPSFVRDYESTVDGVVYQSFFSNGLFFNKVVDGGVTLWEAEGEEKCSVLFTSVGDRTRVILHVWVKGIPSRMMHYEKLDGEWKLSTVRVKGRPVSDKQESPQESLADLDFASLGCPLGGSLDAEAKPKVTLPPAESEKDGEELSDLEEHILETKVEEHKTPEEDKSEKGDKVEASQDVSTPVSLDFSNLDETKIYVDKQNLVGVLLKGYFGKDGYHIDSVVDGDEELWKATEGASQKCKLVEYYAKNNVELLYLETSDSSDTKYKYLEKVSGTWSEMGKEPFIEKLYAMKSDYSEPTESDNVVTGNIISAESKEVTEEKAKDSPVEDFKLVIEKVSEDSKSDSNKVKVNEPAPTPTKEPKKNLKGTSPKDATEQAPVQAEAKNHPIAQQPAYTLAQPPQVNADKQGDTPAAKGQGLPPANPVQDTPEPAAVQQGQAIKPGDAPDIQSNTQTVQSKEGQPPIKPVPVPDYKSKVDGSLFDVEEAEEEHVKILTLTAKEGVKAKSLTFGSDTIWPGKSDVTCSSAVLYMDGEKPILAALVTRDKNNKQGTVYRYHDGEKWVDVNVDDHNKNLTGLKKKCHPVTLDISKKDNSVGTYINTTIDKTHVHNFDLKSATVIKVVDGGVTLWEAPEGSGYKCLYADNVIVTDKETLKLTIKMDKREVMNFKKEGGQWKKVDPETNSQKSNSNGCSLSCFSLYF</sequence>
<feature type="region of interest" description="Disordered" evidence="1">
    <location>
        <begin position="180"/>
        <end position="205"/>
    </location>
</feature>